<sequence>MNSDPERGRGERPPSSADDRPAGCTADPVEDPTTGRTTDRTTDRTDDAAEVQLPPGWTRVAMPGFEHDVVVGVGGVFLLAVRGRDSERVRLYDRGLWVDGRRTHELADTDRQAAAVSTRLTDECGWHVACEPVIVVLSTDLVVRSRPDDVHVLHAHVLGRWLQHLPSRLTPQHVELVVAAATALGGRVAERREAPAA</sequence>
<organism evidence="2">
    <name type="scientific">freshwater metagenome</name>
    <dbReference type="NCBI Taxonomy" id="449393"/>
    <lineage>
        <taxon>unclassified sequences</taxon>
        <taxon>metagenomes</taxon>
        <taxon>ecological metagenomes</taxon>
    </lineage>
</organism>
<protein>
    <submittedName>
        <fullName evidence="2">Unannotated protein</fullName>
    </submittedName>
</protein>
<feature type="compositionally biased region" description="Basic and acidic residues" evidence="1">
    <location>
        <begin position="37"/>
        <end position="47"/>
    </location>
</feature>
<accession>A0A6J6FIP3</accession>
<proteinExistence type="predicted"/>
<feature type="region of interest" description="Disordered" evidence="1">
    <location>
        <begin position="1"/>
        <end position="47"/>
    </location>
</feature>
<feature type="compositionally biased region" description="Basic and acidic residues" evidence="1">
    <location>
        <begin position="1"/>
        <end position="21"/>
    </location>
</feature>
<gene>
    <name evidence="2" type="ORF">UFOPK1493_03507</name>
</gene>
<name>A0A6J6FIP3_9ZZZZ</name>
<dbReference type="AlphaFoldDB" id="A0A6J6FIP3"/>
<evidence type="ECO:0000313" key="2">
    <source>
        <dbReference type="EMBL" id="CAB4587145.1"/>
    </source>
</evidence>
<dbReference type="EMBL" id="CAEZSR010000198">
    <property type="protein sequence ID" value="CAB4587145.1"/>
    <property type="molecule type" value="Genomic_DNA"/>
</dbReference>
<evidence type="ECO:0000256" key="1">
    <source>
        <dbReference type="SAM" id="MobiDB-lite"/>
    </source>
</evidence>
<reference evidence="2" key="1">
    <citation type="submission" date="2020-05" db="EMBL/GenBank/DDBJ databases">
        <authorList>
            <person name="Chiriac C."/>
            <person name="Salcher M."/>
            <person name="Ghai R."/>
            <person name="Kavagutti S V."/>
        </authorList>
    </citation>
    <scope>NUCLEOTIDE SEQUENCE</scope>
</reference>